<name>A0A1Q8QTW7_9FIRM</name>
<dbReference type="Pfam" id="PF11907">
    <property type="entry name" value="DUF3427"/>
    <property type="match status" value="1"/>
</dbReference>
<organism evidence="2 3">
    <name type="scientific">Desulfosporosinus metallidurans</name>
    <dbReference type="NCBI Taxonomy" id="1888891"/>
    <lineage>
        <taxon>Bacteria</taxon>
        <taxon>Bacillati</taxon>
        <taxon>Bacillota</taxon>
        <taxon>Clostridia</taxon>
        <taxon>Eubacteriales</taxon>
        <taxon>Desulfitobacteriaceae</taxon>
        <taxon>Desulfosporosinus</taxon>
    </lineage>
</organism>
<evidence type="ECO:0000259" key="1">
    <source>
        <dbReference type="Pfam" id="PF11907"/>
    </source>
</evidence>
<protein>
    <submittedName>
        <fullName evidence="2">Helicase, C-terminal:Type III restriction enzyme, res subunit:DEAD/DEAH box helicase, N-terminal</fullName>
    </submittedName>
</protein>
<keyword evidence="2" id="KW-0067">ATP-binding</keyword>
<reference evidence="2 3" key="1">
    <citation type="submission" date="2016-09" db="EMBL/GenBank/DDBJ databases">
        <title>Complete genome of Desulfosporosinus sp. OL.</title>
        <authorList>
            <person name="Mardanov A."/>
            <person name="Beletsky A."/>
            <person name="Panova A."/>
            <person name="Karnachuk O."/>
            <person name="Ravin N."/>
        </authorList>
    </citation>
    <scope>NUCLEOTIDE SEQUENCE [LARGE SCALE GENOMIC DNA]</scope>
    <source>
        <strain evidence="2 3">OL</strain>
    </source>
</reference>
<gene>
    <name evidence="2" type="ORF">DSOL_2931</name>
</gene>
<keyword evidence="2" id="KW-0378">Hydrolase</keyword>
<dbReference type="Proteomes" id="UP000186102">
    <property type="component" value="Unassembled WGS sequence"/>
</dbReference>
<dbReference type="STRING" id="1888891.DSOL_2931"/>
<evidence type="ECO:0000313" key="3">
    <source>
        <dbReference type="Proteomes" id="UP000186102"/>
    </source>
</evidence>
<keyword evidence="3" id="KW-1185">Reference proteome</keyword>
<dbReference type="InterPro" id="IPR021835">
    <property type="entry name" value="DUF3427"/>
</dbReference>
<keyword evidence="2" id="KW-0547">Nucleotide-binding</keyword>
<sequence>MDELGNESPLDLYCSYTLDQILVALGKHTERKKSSFREGVLYLAEKKLDVFFVTLNKSEKDYSPSTMYQDYSINEELFHWQSQSRTTEESMTGQRYINQAVHGGNVLFFVRKYKKESTFAAPFTCLGWRTFKVTMARRRLALSGR</sequence>
<proteinExistence type="predicted"/>
<comment type="caution">
    <text evidence="2">The sequence shown here is derived from an EMBL/GenBank/DDBJ whole genome shotgun (WGS) entry which is preliminary data.</text>
</comment>
<dbReference type="EMBL" id="MLBF01000022">
    <property type="protein sequence ID" value="OLN30813.1"/>
    <property type="molecule type" value="Genomic_DNA"/>
</dbReference>
<dbReference type="AlphaFoldDB" id="A0A1Q8QTW7"/>
<evidence type="ECO:0000313" key="2">
    <source>
        <dbReference type="EMBL" id="OLN30813.1"/>
    </source>
</evidence>
<keyword evidence="2" id="KW-0347">Helicase</keyword>
<feature type="domain" description="DUF3427" evidence="1">
    <location>
        <begin position="10"/>
        <end position="127"/>
    </location>
</feature>
<accession>A0A1Q8QTW7</accession>
<dbReference type="GO" id="GO:0004386">
    <property type="term" value="F:helicase activity"/>
    <property type="evidence" value="ECO:0007669"/>
    <property type="project" value="UniProtKB-KW"/>
</dbReference>